<dbReference type="InterPro" id="IPR000719">
    <property type="entry name" value="Prot_kinase_dom"/>
</dbReference>
<proteinExistence type="predicted"/>
<dbReference type="HOGENOM" id="CLU_000288_7_18_1"/>
<sequence length="216" mass="24941">MVLAWSLIRFIFSESVPYRTCSNWNPQPFLVTKYCPNGNVMDYIREFPEVNRMSILHQVSVGMMYLHSQSIIHADLKAANILIGDDHKALICDFGLSQLKDQGKASQSNSRVIQGTLSYMAPEYLEGDPIDYPADVYSFAMTSWQIHTGLVPFADVPRRTFYRWVIDKQNRPEYPNSMNKSLWNLIQDCWQHEPAKRPTFPEIEASFKPLTDPCKL</sequence>
<keyword evidence="1" id="KW-0732">Signal</keyword>
<dbReference type="Proteomes" id="UP000027222">
    <property type="component" value="Unassembled WGS sequence"/>
</dbReference>
<evidence type="ECO:0000313" key="4">
    <source>
        <dbReference type="Proteomes" id="UP000027222"/>
    </source>
</evidence>
<dbReference type="EMBL" id="KL142375">
    <property type="protein sequence ID" value="KDR78359.1"/>
    <property type="molecule type" value="Genomic_DNA"/>
</dbReference>
<feature type="domain" description="Protein kinase" evidence="2">
    <location>
        <begin position="1"/>
        <end position="211"/>
    </location>
</feature>
<dbReference type="GO" id="GO:0005524">
    <property type="term" value="F:ATP binding"/>
    <property type="evidence" value="ECO:0007669"/>
    <property type="project" value="InterPro"/>
</dbReference>
<dbReference type="PROSITE" id="PS00108">
    <property type="entry name" value="PROTEIN_KINASE_ST"/>
    <property type="match status" value="1"/>
</dbReference>
<dbReference type="AlphaFoldDB" id="A0A067TEP4"/>
<dbReference type="SUPFAM" id="SSF56112">
    <property type="entry name" value="Protein kinase-like (PK-like)"/>
    <property type="match status" value="1"/>
</dbReference>
<dbReference type="InterPro" id="IPR011009">
    <property type="entry name" value="Kinase-like_dom_sf"/>
</dbReference>
<evidence type="ECO:0000313" key="3">
    <source>
        <dbReference type="EMBL" id="KDR78359.1"/>
    </source>
</evidence>
<dbReference type="SMART" id="SM00220">
    <property type="entry name" value="S_TKc"/>
    <property type="match status" value="1"/>
</dbReference>
<dbReference type="InterPro" id="IPR008271">
    <property type="entry name" value="Ser/Thr_kinase_AS"/>
</dbReference>
<dbReference type="PANTHER" id="PTHR44329">
    <property type="entry name" value="SERINE/THREONINE-PROTEIN KINASE TNNI3K-RELATED"/>
    <property type="match status" value="1"/>
</dbReference>
<accession>A0A067TEP4</accession>
<name>A0A067TEP4_GALM3</name>
<evidence type="ECO:0000256" key="1">
    <source>
        <dbReference type="SAM" id="SignalP"/>
    </source>
</evidence>
<feature type="signal peptide" evidence="1">
    <location>
        <begin position="1"/>
        <end position="15"/>
    </location>
</feature>
<dbReference type="GO" id="GO:0004674">
    <property type="term" value="F:protein serine/threonine kinase activity"/>
    <property type="evidence" value="ECO:0007669"/>
    <property type="project" value="TreeGrafter"/>
</dbReference>
<keyword evidence="4" id="KW-1185">Reference proteome</keyword>
<dbReference type="PRINTS" id="PR00109">
    <property type="entry name" value="TYRKINASE"/>
</dbReference>
<dbReference type="InterPro" id="IPR051681">
    <property type="entry name" value="Ser/Thr_Kinases-Pseudokinases"/>
</dbReference>
<dbReference type="PROSITE" id="PS50011">
    <property type="entry name" value="PROTEIN_KINASE_DOM"/>
    <property type="match status" value="1"/>
</dbReference>
<dbReference type="Gene3D" id="1.10.510.10">
    <property type="entry name" value="Transferase(Phosphotransferase) domain 1"/>
    <property type="match status" value="1"/>
</dbReference>
<dbReference type="STRING" id="685588.A0A067TEP4"/>
<protein>
    <recommendedName>
        <fullName evidence="2">Protein kinase domain-containing protein</fullName>
    </recommendedName>
</protein>
<organism evidence="3 4">
    <name type="scientific">Galerina marginata (strain CBS 339.88)</name>
    <dbReference type="NCBI Taxonomy" id="685588"/>
    <lineage>
        <taxon>Eukaryota</taxon>
        <taxon>Fungi</taxon>
        <taxon>Dikarya</taxon>
        <taxon>Basidiomycota</taxon>
        <taxon>Agaricomycotina</taxon>
        <taxon>Agaricomycetes</taxon>
        <taxon>Agaricomycetidae</taxon>
        <taxon>Agaricales</taxon>
        <taxon>Agaricineae</taxon>
        <taxon>Strophariaceae</taxon>
        <taxon>Galerina</taxon>
    </lineage>
</organism>
<evidence type="ECO:0000259" key="2">
    <source>
        <dbReference type="PROSITE" id="PS50011"/>
    </source>
</evidence>
<gene>
    <name evidence="3" type="ORF">GALMADRAFT_64814</name>
</gene>
<dbReference type="OrthoDB" id="10261027at2759"/>
<dbReference type="Pfam" id="PF07714">
    <property type="entry name" value="PK_Tyr_Ser-Thr"/>
    <property type="match status" value="1"/>
</dbReference>
<feature type="chain" id="PRO_5012452468" description="Protein kinase domain-containing protein" evidence="1">
    <location>
        <begin position="16"/>
        <end position="216"/>
    </location>
</feature>
<dbReference type="InterPro" id="IPR001245">
    <property type="entry name" value="Ser-Thr/Tyr_kinase_cat_dom"/>
</dbReference>
<reference evidence="4" key="1">
    <citation type="journal article" date="2014" name="Proc. Natl. Acad. Sci. U.S.A.">
        <title>Extensive sampling of basidiomycete genomes demonstrates inadequacy of the white-rot/brown-rot paradigm for wood decay fungi.</title>
        <authorList>
            <person name="Riley R."/>
            <person name="Salamov A.A."/>
            <person name="Brown D.W."/>
            <person name="Nagy L.G."/>
            <person name="Floudas D."/>
            <person name="Held B.W."/>
            <person name="Levasseur A."/>
            <person name="Lombard V."/>
            <person name="Morin E."/>
            <person name="Otillar R."/>
            <person name="Lindquist E.A."/>
            <person name="Sun H."/>
            <person name="LaButti K.M."/>
            <person name="Schmutz J."/>
            <person name="Jabbour D."/>
            <person name="Luo H."/>
            <person name="Baker S.E."/>
            <person name="Pisabarro A.G."/>
            <person name="Walton J.D."/>
            <person name="Blanchette R.A."/>
            <person name="Henrissat B."/>
            <person name="Martin F."/>
            <person name="Cullen D."/>
            <person name="Hibbett D.S."/>
            <person name="Grigoriev I.V."/>
        </authorList>
    </citation>
    <scope>NUCLEOTIDE SEQUENCE [LARGE SCALE GENOMIC DNA]</scope>
    <source>
        <strain evidence="4">CBS 339.88</strain>
    </source>
</reference>